<dbReference type="InterPro" id="IPR005883">
    <property type="entry name" value="PilM"/>
</dbReference>
<dbReference type="EMBL" id="JACSPZ010000009">
    <property type="protein sequence ID" value="MBD8038244.1"/>
    <property type="molecule type" value="Genomic_DNA"/>
</dbReference>
<gene>
    <name evidence="1" type="primary">pilM</name>
    <name evidence="1" type="ORF">H9635_15930</name>
</gene>
<dbReference type="Gene3D" id="3.30.1490.300">
    <property type="match status" value="1"/>
</dbReference>
<proteinExistence type="predicted"/>
<name>A0ABR8Y2I1_9BACL</name>
<dbReference type="Proteomes" id="UP000619101">
    <property type="component" value="Unassembled WGS sequence"/>
</dbReference>
<keyword evidence="2" id="KW-1185">Reference proteome</keyword>
<protein>
    <submittedName>
        <fullName evidence="1">Pilus assembly protein PilM</fullName>
    </submittedName>
</protein>
<accession>A0ABR8Y2I1</accession>
<comment type="caution">
    <text evidence="1">The sequence shown here is derived from an EMBL/GenBank/DDBJ whole genome shotgun (WGS) entry which is preliminary data.</text>
</comment>
<dbReference type="Gene3D" id="3.30.420.40">
    <property type="match status" value="2"/>
</dbReference>
<reference evidence="1 2" key="1">
    <citation type="submission" date="2020-08" db="EMBL/GenBank/DDBJ databases">
        <title>A Genomic Blueprint of the Chicken Gut Microbiome.</title>
        <authorList>
            <person name="Gilroy R."/>
            <person name="Ravi A."/>
            <person name="Getino M."/>
            <person name="Pursley I."/>
            <person name="Horton D.L."/>
            <person name="Alikhan N.-F."/>
            <person name="Baker D."/>
            <person name="Gharbi K."/>
            <person name="Hall N."/>
            <person name="Watson M."/>
            <person name="Adriaenssens E.M."/>
            <person name="Foster-Nyarko E."/>
            <person name="Jarju S."/>
            <person name="Secka A."/>
            <person name="Antonio M."/>
            <person name="Oren A."/>
            <person name="Chaudhuri R."/>
            <person name="La Ragione R.M."/>
            <person name="Hildebrand F."/>
            <person name="Pallen M.J."/>
        </authorList>
    </citation>
    <scope>NUCLEOTIDE SEQUENCE [LARGE SCALE GENOMIC DNA]</scope>
    <source>
        <strain evidence="1 2">A46</strain>
    </source>
</reference>
<evidence type="ECO:0000313" key="2">
    <source>
        <dbReference type="Proteomes" id="UP000619101"/>
    </source>
</evidence>
<sequence length="325" mass="37021">MFKMKRKSHASIIVNDYVIRALVSKGQLLDQPVIYETPLPRNAVQEGSIMDEMAIYDLIKENVSNWGGKKQNVRFLVPDTSVLLKTFEHPADVSGKKLKEFVQMELGNSIHLPFQEPLIDVHDSVEGDGKAVLFAAPPDEVGKMVGLLLDNHLNPQVADIRALCNLRLLEEIEFIETNRTYLVTDWSINELSICIYSNGEVEFLRFQTIDTDWDKWQHEAFDAGEVEFRYTGDLDDFRRATTDQVMEIDRMMNFFKFSLHKGEKVVDEIIVMGDHPLLHLIEALLRDNLPTPISIVDDAVIEAQFPNCKAKHATLLGLALKEVNE</sequence>
<dbReference type="Pfam" id="PF11104">
    <property type="entry name" value="PilM_2"/>
    <property type="match status" value="1"/>
</dbReference>
<organism evidence="1 2">
    <name type="scientific">Solibacillus faecavium</name>
    <dbReference type="NCBI Taxonomy" id="2762221"/>
    <lineage>
        <taxon>Bacteria</taxon>
        <taxon>Bacillati</taxon>
        <taxon>Bacillota</taxon>
        <taxon>Bacilli</taxon>
        <taxon>Bacillales</taxon>
        <taxon>Caryophanaceae</taxon>
        <taxon>Solibacillus</taxon>
    </lineage>
</organism>
<evidence type="ECO:0000313" key="1">
    <source>
        <dbReference type="EMBL" id="MBD8038244.1"/>
    </source>
</evidence>